<dbReference type="Pfam" id="PF14559">
    <property type="entry name" value="TPR_19"/>
    <property type="match status" value="1"/>
</dbReference>
<feature type="repeat" description="TPR" evidence="3">
    <location>
        <begin position="270"/>
        <end position="303"/>
    </location>
</feature>
<feature type="region of interest" description="Disordered" evidence="4">
    <location>
        <begin position="74"/>
        <end position="110"/>
    </location>
</feature>
<keyword evidence="5" id="KW-0812">Transmembrane</keyword>
<protein>
    <submittedName>
        <fullName evidence="6">Tetratricopeptide repeat protein</fullName>
    </submittedName>
</protein>
<dbReference type="EMBL" id="JADJNC010000067">
    <property type="protein sequence ID" value="MBK7425395.1"/>
    <property type="molecule type" value="Genomic_DNA"/>
</dbReference>
<feature type="region of interest" description="Disordered" evidence="4">
    <location>
        <begin position="13"/>
        <end position="58"/>
    </location>
</feature>
<accession>A0A9D7FAV2</accession>
<keyword evidence="5" id="KW-1133">Transmembrane helix</keyword>
<keyword evidence="2 3" id="KW-0802">TPR repeat</keyword>
<organism evidence="6 7">
    <name type="scientific">Candidatus Propionivibrio dominans</name>
    <dbReference type="NCBI Taxonomy" id="2954373"/>
    <lineage>
        <taxon>Bacteria</taxon>
        <taxon>Pseudomonadati</taxon>
        <taxon>Pseudomonadota</taxon>
        <taxon>Betaproteobacteria</taxon>
        <taxon>Rhodocyclales</taxon>
        <taxon>Rhodocyclaceae</taxon>
        <taxon>Propionivibrio</taxon>
    </lineage>
</organism>
<dbReference type="PANTHER" id="PTHR45586">
    <property type="entry name" value="TPR REPEAT-CONTAINING PROTEIN PA4667"/>
    <property type="match status" value="1"/>
</dbReference>
<evidence type="ECO:0000256" key="3">
    <source>
        <dbReference type="PROSITE-ProRule" id="PRU00339"/>
    </source>
</evidence>
<evidence type="ECO:0000313" key="7">
    <source>
        <dbReference type="Proteomes" id="UP000886602"/>
    </source>
</evidence>
<comment type="caution">
    <text evidence="6">The sequence shown here is derived from an EMBL/GenBank/DDBJ whole genome shotgun (WGS) entry which is preliminary data.</text>
</comment>
<evidence type="ECO:0000256" key="4">
    <source>
        <dbReference type="SAM" id="MobiDB-lite"/>
    </source>
</evidence>
<evidence type="ECO:0000256" key="2">
    <source>
        <dbReference type="ARBA" id="ARBA00022803"/>
    </source>
</evidence>
<proteinExistence type="predicted"/>
<dbReference type="AlphaFoldDB" id="A0A9D7FAV2"/>
<keyword evidence="5" id="KW-0472">Membrane</keyword>
<feature type="compositionally biased region" description="Basic and acidic residues" evidence="4">
    <location>
        <begin position="80"/>
        <end position="103"/>
    </location>
</feature>
<dbReference type="SMART" id="SM00028">
    <property type="entry name" value="TPR"/>
    <property type="match status" value="4"/>
</dbReference>
<feature type="compositionally biased region" description="Low complexity" evidence="4">
    <location>
        <begin position="41"/>
        <end position="58"/>
    </location>
</feature>
<reference evidence="6" key="1">
    <citation type="submission" date="2020-10" db="EMBL/GenBank/DDBJ databases">
        <title>Connecting structure to function with the recovery of over 1000 high-quality activated sludge metagenome-assembled genomes encoding full-length rRNA genes using long-read sequencing.</title>
        <authorList>
            <person name="Singleton C.M."/>
            <person name="Petriglieri F."/>
            <person name="Kristensen J.M."/>
            <person name="Kirkegaard R.H."/>
            <person name="Michaelsen T.Y."/>
            <person name="Andersen M.H."/>
            <person name="Karst S.M."/>
            <person name="Dueholm M.S."/>
            <person name="Nielsen P.H."/>
            <person name="Albertsen M."/>
        </authorList>
    </citation>
    <scope>NUCLEOTIDE SEQUENCE</scope>
    <source>
        <strain evidence="6">EsbW_18-Q3-R4-48_MAXAC.044</strain>
    </source>
</reference>
<evidence type="ECO:0000256" key="5">
    <source>
        <dbReference type="SAM" id="Phobius"/>
    </source>
</evidence>
<feature type="compositionally biased region" description="Pro residues" evidence="4">
    <location>
        <begin position="185"/>
        <end position="202"/>
    </location>
</feature>
<keyword evidence="1" id="KW-0677">Repeat</keyword>
<sequence>MSLLMEALKKAEEAKRLAGESNAPGAASAAVPELTLQPLTPSAALPHSSYSSTSPLPDLSLHSDSLDADLASLSRSAASARREPDAGARPSDTRPREERERNAVRNVFSAKQAPRSSRSGLWLILGLAGIVALGLAGYFWWQLQSVSGSSMARPAPVLPSAQPLAAAPQPGPVQASAETAKPLPALLPPPVSPVPRATPAPAPAFERASRPPRPSPNSAQAVAGGPLRLSRSQPGSNQTIDRAYDALQAGQLDTAQRDYQQVLRSDAKNTDALLGLATIAARQGQTEQAQAYYQRALESDPNDATAQAGLLNTRGQADPVNSESRLKTALASQPDSSALHFALGNLYARQLRWSEAQQAYFRAYSGEPDNADFIFNLAVSLDHLRQNKLAAQYYRMALSAAALNNNAQNTSFDRNQVKNRVLELQP</sequence>
<feature type="transmembrane region" description="Helical" evidence="5">
    <location>
        <begin position="121"/>
        <end position="141"/>
    </location>
</feature>
<dbReference type="PROSITE" id="PS50293">
    <property type="entry name" value="TPR_REGION"/>
    <property type="match status" value="1"/>
</dbReference>
<dbReference type="InterPro" id="IPR019734">
    <property type="entry name" value="TPR_rpt"/>
</dbReference>
<dbReference type="InterPro" id="IPR011990">
    <property type="entry name" value="TPR-like_helical_dom_sf"/>
</dbReference>
<feature type="region of interest" description="Disordered" evidence="4">
    <location>
        <begin position="183"/>
        <end position="238"/>
    </location>
</feature>
<evidence type="ECO:0000313" key="6">
    <source>
        <dbReference type="EMBL" id="MBK7425395.1"/>
    </source>
</evidence>
<dbReference type="Gene3D" id="1.25.40.10">
    <property type="entry name" value="Tetratricopeptide repeat domain"/>
    <property type="match status" value="2"/>
</dbReference>
<dbReference type="PROSITE" id="PS50005">
    <property type="entry name" value="TPR"/>
    <property type="match status" value="2"/>
</dbReference>
<gene>
    <name evidence="6" type="ORF">IPJ48_21215</name>
</gene>
<evidence type="ECO:0000256" key="1">
    <source>
        <dbReference type="ARBA" id="ARBA00022737"/>
    </source>
</evidence>
<dbReference type="SUPFAM" id="SSF48452">
    <property type="entry name" value="TPR-like"/>
    <property type="match status" value="1"/>
</dbReference>
<feature type="repeat" description="TPR" evidence="3">
    <location>
        <begin position="337"/>
        <end position="370"/>
    </location>
</feature>
<name>A0A9D7FAV2_9RHOO</name>
<dbReference type="Proteomes" id="UP000886602">
    <property type="component" value="Unassembled WGS sequence"/>
</dbReference>
<dbReference type="Pfam" id="PF13432">
    <property type="entry name" value="TPR_16"/>
    <property type="match status" value="1"/>
</dbReference>
<dbReference type="InterPro" id="IPR051012">
    <property type="entry name" value="CellSynth/LPSAsmb/PSIAsmb"/>
</dbReference>
<dbReference type="PANTHER" id="PTHR45586:SF1">
    <property type="entry name" value="LIPOPOLYSACCHARIDE ASSEMBLY PROTEIN B"/>
    <property type="match status" value="1"/>
</dbReference>